<gene>
    <name evidence="2" type="ORF">DPF_2307</name>
</gene>
<comment type="caution">
    <text evidence="2">The sequence shown here is derived from an EMBL/GenBank/DDBJ whole genome shotgun (WGS) entry which is preliminary data.</text>
</comment>
<sequence length="58" mass="6767">MQKKRVPVRNIACPDNPVRRQGQVNPQNTNQRRQDNNPNDPFVQAVTKRYKAHKKTQG</sequence>
<organism evidence="2 3">
    <name type="scientific">Desulfoplanes formicivorans</name>
    <dbReference type="NCBI Taxonomy" id="1592317"/>
    <lineage>
        <taxon>Bacteria</taxon>
        <taxon>Pseudomonadati</taxon>
        <taxon>Thermodesulfobacteriota</taxon>
        <taxon>Desulfovibrionia</taxon>
        <taxon>Desulfovibrionales</taxon>
        <taxon>Desulfoplanaceae</taxon>
        <taxon>Desulfoplanes</taxon>
    </lineage>
</organism>
<protein>
    <submittedName>
        <fullName evidence="2">Uncharacterized protein</fullName>
    </submittedName>
</protein>
<dbReference type="AlphaFoldDB" id="A0A194AJT5"/>
<feature type="compositionally biased region" description="Polar residues" evidence="1">
    <location>
        <begin position="22"/>
        <end position="39"/>
    </location>
</feature>
<keyword evidence="3" id="KW-1185">Reference proteome</keyword>
<dbReference type="EMBL" id="BDFE01000020">
    <property type="protein sequence ID" value="GAU09578.1"/>
    <property type="molecule type" value="Genomic_DNA"/>
</dbReference>
<evidence type="ECO:0000313" key="2">
    <source>
        <dbReference type="EMBL" id="GAU09578.1"/>
    </source>
</evidence>
<dbReference type="Proteomes" id="UP000095200">
    <property type="component" value="Unassembled WGS sequence"/>
</dbReference>
<feature type="region of interest" description="Disordered" evidence="1">
    <location>
        <begin position="1"/>
        <end position="43"/>
    </location>
</feature>
<accession>A0A194AJT5</accession>
<name>A0A194AJT5_9BACT</name>
<evidence type="ECO:0000256" key="1">
    <source>
        <dbReference type="SAM" id="MobiDB-lite"/>
    </source>
</evidence>
<proteinExistence type="predicted"/>
<reference evidence="3" key="1">
    <citation type="submission" date="2016-06" db="EMBL/GenBank/DDBJ databases">
        <title>Draft genome sequence of Desulfoplanes formicivorans strain Pf12B.</title>
        <authorList>
            <person name="Watanabe M."/>
            <person name="Kojima H."/>
            <person name="Fukui M."/>
        </authorList>
    </citation>
    <scope>NUCLEOTIDE SEQUENCE [LARGE SCALE GENOMIC DNA]</scope>
    <source>
        <strain evidence="3">Pf12B</strain>
    </source>
</reference>
<evidence type="ECO:0000313" key="3">
    <source>
        <dbReference type="Proteomes" id="UP000095200"/>
    </source>
</evidence>